<dbReference type="Pfam" id="PF00135">
    <property type="entry name" value="COesterase"/>
    <property type="match status" value="1"/>
</dbReference>
<keyword evidence="9" id="KW-1185">Reference proteome</keyword>
<keyword evidence="2" id="KW-0719">Serine esterase</keyword>
<reference evidence="8" key="1">
    <citation type="submission" date="2022-01" db="EMBL/GenBank/DDBJ databases">
        <authorList>
            <person name="King R."/>
        </authorList>
    </citation>
    <scope>NUCLEOTIDE SEQUENCE</scope>
</reference>
<dbReference type="PANTHER" id="PTHR43142:SF1">
    <property type="entry name" value="CARBOXYLIC ESTER HYDROLASE"/>
    <property type="match status" value="1"/>
</dbReference>
<sequence length="418" mass="47324">MLNIHGGTFRRGAGYSGYIAPQYLMKQDIVVVSINYRLGPFGFLSTGDTVIPGNMGLKDQQYAIKWTKNNIHLFGGDPEKITIMGQSAGSASVTYHLLSPSSSGLFRAAIGQSGSALNTWAFQRHPVDVAYGVAALIDPNFSRNRSSEELSAFLLNADAKAIHKTGTKYGTFAPVIEVEHEGAFITESMYEAAEKGKINRVPYLGGIASEEGIIQATNLRAWEKTVKTYDKDSRNLVDEDMYIDDNDKELEVANKIKLIYTNRTFIEDIGSSIQYMSDNRYVRAPIKFAQLISQYTDVYFYQFSYHGKLGGNTHLIDGIPKVGHGEDLNYFWSTRKTLDDFPDSDKKTVDRYVGLLTNFAKYLNPLPEKSELFQNLTLPKFTEYNTYYLDIDENLEIKKQPREFSFQKWVNIFEEYAR</sequence>
<dbReference type="InterPro" id="IPR029058">
    <property type="entry name" value="AB_hydrolase_fold"/>
</dbReference>
<dbReference type="Gene3D" id="3.40.50.1820">
    <property type="entry name" value="alpha/beta hydrolase"/>
    <property type="match status" value="1"/>
</dbReference>
<evidence type="ECO:0000259" key="7">
    <source>
        <dbReference type="Pfam" id="PF00135"/>
    </source>
</evidence>
<gene>
    <name evidence="8" type="ORF">PSYICH_LOCUS13259</name>
</gene>
<organism evidence="8 9">
    <name type="scientific">Psylliodes chrysocephalus</name>
    <dbReference type="NCBI Taxonomy" id="3402493"/>
    <lineage>
        <taxon>Eukaryota</taxon>
        <taxon>Metazoa</taxon>
        <taxon>Ecdysozoa</taxon>
        <taxon>Arthropoda</taxon>
        <taxon>Hexapoda</taxon>
        <taxon>Insecta</taxon>
        <taxon>Pterygota</taxon>
        <taxon>Neoptera</taxon>
        <taxon>Endopterygota</taxon>
        <taxon>Coleoptera</taxon>
        <taxon>Polyphaga</taxon>
        <taxon>Cucujiformia</taxon>
        <taxon>Chrysomeloidea</taxon>
        <taxon>Chrysomelidae</taxon>
        <taxon>Galerucinae</taxon>
        <taxon>Alticini</taxon>
        <taxon>Psylliodes</taxon>
    </lineage>
</organism>
<name>A0A9P0D7T6_9CUCU</name>
<protein>
    <recommendedName>
        <fullName evidence="6">Carboxylic ester hydrolase</fullName>
        <ecNumber evidence="6">3.1.1.-</ecNumber>
    </recommendedName>
</protein>
<keyword evidence="3 6" id="KW-0378">Hydrolase</keyword>
<evidence type="ECO:0000256" key="4">
    <source>
        <dbReference type="ARBA" id="ARBA00023157"/>
    </source>
</evidence>
<accession>A0A9P0D7T6</accession>
<dbReference type="EC" id="3.1.1.-" evidence="6"/>
<dbReference type="SUPFAM" id="SSF53474">
    <property type="entry name" value="alpha/beta-Hydrolases"/>
    <property type="match status" value="1"/>
</dbReference>
<dbReference type="OrthoDB" id="6846267at2759"/>
<evidence type="ECO:0000256" key="2">
    <source>
        <dbReference type="ARBA" id="ARBA00022487"/>
    </source>
</evidence>
<evidence type="ECO:0000256" key="1">
    <source>
        <dbReference type="ARBA" id="ARBA00005964"/>
    </source>
</evidence>
<evidence type="ECO:0000313" key="8">
    <source>
        <dbReference type="EMBL" id="CAH1113444.1"/>
    </source>
</evidence>
<dbReference type="PANTHER" id="PTHR43142">
    <property type="entry name" value="CARBOXYLIC ESTER HYDROLASE"/>
    <property type="match status" value="1"/>
</dbReference>
<dbReference type="InterPro" id="IPR002018">
    <property type="entry name" value="CarbesteraseB"/>
</dbReference>
<feature type="non-terminal residue" evidence="8">
    <location>
        <position position="418"/>
    </location>
</feature>
<dbReference type="Proteomes" id="UP001153636">
    <property type="component" value="Chromosome 7"/>
</dbReference>
<evidence type="ECO:0000256" key="5">
    <source>
        <dbReference type="ARBA" id="ARBA00023180"/>
    </source>
</evidence>
<evidence type="ECO:0000313" key="9">
    <source>
        <dbReference type="Proteomes" id="UP001153636"/>
    </source>
</evidence>
<dbReference type="PROSITE" id="PS00122">
    <property type="entry name" value="CARBOXYLESTERASE_B_1"/>
    <property type="match status" value="1"/>
</dbReference>
<evidence type="ECO:0000256" key="3">
    <source>
        <dbReference type="ARBA" id="ARBA00022801"/>
    </source>
</evidence>
<keyword evidence="4" id="KW-1015">Disulfide bond</keyword>
<keyword evidence="5" id="KW-0325">Glycoprotein</keyword>
<comment type="similarity">
    <text evidence="1 6">Belongs to the type-B carboxylesterase/lipase family.</text>
</comment>
<dbReference type="GO" id="GO:0052689">
    <property type="term" value="F:carboxylic ester hydrolase activity"/>
    <property type="evidence" value="ECO:0007669"/>
    <property type="project" value="UniProtKB-KW"/>
</dbReference>
<dbReference type="EMBL" id="OV651819">
    <property type="protein sequence ID" value="CAH1113444.1"/>
    <property type="molecule type" value="Genomic_DNA"/>
</dbReference>
<dbReference type="InterPro" id="IPR019826">
    <property type="entry name" value="Carboxylesterase_B_AS"/>
</dbReference>
<feature type="domain" description="Carboxylesterase type B" evidence="7">
    <location>
        <begin position="1"/>
        <end position="407"/>
    </location>
</feature>
<dbReference type="AlphaFoldDB" id="A0A9P0D7T6"/>
<evidence type="ECO:0000256" key="6">
    <source>
        <dbReference type="RuleBase" id="RU361235"/>
    </source>
</evidence>
<proteinExistence type="inferred from homology"/>